<sequence length="274" mass="30463">MWSSEAFDLDGYLARLGYEGERAPTAEALHALHRAHVLSLRWDNLDSFLYRSVPLDLESVQSKMVRRNRGGYCYEHVTLYAAALESLGFRLTALSGRVQLGAPKILPATHAMLLVEIDGRRWLSDVGFGPSPLAPLELVEGETHTEGWPFRLWHGEVTPGADGWALLQPGPDGGWLQRHTFTLVPQYPVDYAVGNHFIATSEHSPFNRRPFVQRIRPDRTDQLDGFTWTTTPAGAGAPAEKRSVRPEELPGVLAETFGVELTSEERAELLRAVG</sequence>
<dbReference type="RefSeq" id="WP_086818047.1">
    <property type="nucleotide sequence ID" value="NZ_BJMM01000091.1"/>
</dbReference>
<evidence type="ECO:0000256" key="1">
    <source>
        <dbReference type="ARBA" id="ARBA00006547"/>
    </source>
</evidence>
<reference evidence="4 5" key="1">
    <citation type="submission" date="2019-06" db="EMBL/GenBank/DDBJ databases">
        <title>Whole genome shotgun sequence of Streptomyces cacaoi subsp. cacaoi NBRC 12748.</title>
        <authorList>
            <person name="Hosoyama A."/>
            <person name="Uohara A."/>
            <person name="Ohji S."/>
            <person name="Ichikawa N."/>
        </authorList>
    </citation>
    <scope>NUCLEOTIDE SEQUENCE [LARGE SCALE GENOMIC DNA]</scope>
    <source>
        <strain evidence="4 5">NBRC 12748</strain>
    </source>
</reference>
<comment type="similarity">
    <text evidence="1 2">Belongs to the arylamine N-acetyltransferase family.</text>
</comment>
<evidence type="ECO:0000313" key="5">
    <source>
        <dbReference type="Proteomes" id="UP000319210"/>
    </source>
</evidence>
<dbReference type="Gene3D" id="3.30.2140.10">
    <property type="entry name" value="Arylamine N-acetyltransferase"/>
    <property type="match status" value="1"/>
</dbReference>
<gene>
    <name evidence="4" type="ORF">SCA03_67640</name>
</gene>
<dbReference type="GO" id="GO:0016407">
    <property type="term" value="F:acetyltransferase activity"/>
    <property type="evidence" value="ECO:0007669"/>
    <property type="project" value="InterPro"/>
</dbReference>
<dbReference type="Gene3D" id="2.40.128.150">
    <property type="entry name" value="Cysteine proteinases"/>
    <property type="match status" value="1"/>
</dbReference>
<dbReference type="Proteomes" id="UP000319210">
    <property type="component" value="Unassembled WGS sequence"/>
</dbReference>
<dbReference type="PANTHER" id="PTHR11786:SF0">
    <property type="entry name" value="ARYLAMINE N-ACETYLTRANSFERASE 4-RELATED"/>
    <property type="match status" value="1"/>
</dbReference>
<proteinExistence type="inferred from homology"/>
<dbReference type="SUPFAM" id="SSF54001">
    <property type="entry name" value="Cysteine proteinases"/>
    <property type="match status" value="1"/>
</dbReference>
<dbReference type="PRINTS" id="PR01543">
    <property type="entry name" value="ANATRNSFRASE"/>
</dbReference>
<dbReference type="OrthoDB" id="7181050at2"/>
<dbReference type="EMBL" id="BJMM01000091">
    <property type="protein sequence ID" value="GEB54213.1"/>
    <property type="molecule type" value="Genomic_DNA"/>
</dbReference>
<feature type="region of interest" description="Disordered" evidence="3">
    <location>
        <begin position="222"/>
        <end position="244"/>
    </location>
</feature>
<dbReference type="Pfam" id="PF00797">
    <property type="entry name" value="Acetyltransf_2"/>
    <property type="match status" value="1"/>
</dbReference>
<organism evidence="4 5">
    <name type="scientific">Streptomyces cacaoi</name>
    <dbReference type="NCBI Taxonomy" id="1898"/>
    <lineage>
        <taxon>Bacteria</taxon>
        <taxon>Bacillati</taxon>
        <taxon>Actinomycetota</taxon>
        <taxon>Actinomycetes</taxon>
        <taxon>Kitasatosporales</taxon>
        <taxon>Streptomycetaceae</taxon>
        <taxon>Streptomyces</taxon>
    </lineage>
</organism>
<comment type="caution">
    <text evidence="4">The sequence shown here is derived from an EMBL/GenBank/DDBJ whole genome shotgun (WGS) entry which is preliminary data.</text>
</comment>
<dbReference type="InterPro" id="IPR038765">
    <property type="entry name" value="Papain-like_cys_pep_sf"/>
</dbReference>
<feature type="compositionally biased region" description="Low complexity" evidence="3">
    <location>
        <begin position="227"/>
        <end position="238"/>
    </location>
</feature>
<accession>A0A4Y3RBZ8</accession>
<evidence type="ECO:0000256" key="3">
    <source>
        <dbReference type="SAM" id="MobiDB-lite"/>
    </source>
</evidence>
<protein>
    <submittedName>
        <fullName evidence="4">Putative arylamine n-acetyl transferase</fullName>
    </submittedName>
</protein>
<name>A0A4Y3RBZ8_STRCI</name>
<evidence type="ECO:0000313" key="4">
    <source>
        <dbReference type="EMBL" id="GEB54213.1"/>
    </source>
</evidence>
<dbReference type="PANTHER" id="PTHR11786">
    <property type="entry name" value="N-HYDROXYARYLAMINE O-ACETYLTRANSFERASE"/>
    <property type="match status" value="1"/>
</dbReference>
<keyword evidence="5" id="KW-1185">Reference proteome</keyword>
<dbReference type="InterPro" id="IPR001447">
    <property type="entry name" value="Arylamine_N-AcTrfase"/>
</dbReference>
<evidence type="ECO:0000256" key="2">
    <source>
        <dbReference type="RuleBase" id="RU003452"/>
    </source>
</evidence>
<dbReference type="AlphaFoldDB" id="A0A4Y3RBZ8"/>
<keyword evidence="4" id="KW-0808">Transferase</keyword>